<sequence length="602" mass="64365">MSFQKLHTVAPQPATLRGRSVHIGEDPKGKNILYTNGRTVVIRSIEDPHVAAEYTQHQAPATVARYSPSGFYIASADERGNVRIWDTINSENILKTETRALAGRINDLAWDFESKRIIAAGEGKDKHAHAFLFDTASSVGEISGHSKPVNAVAIRPGRPFKAVTCSDDMTVNFYPGVPFKFEKSLSNHSRFVQCVRYSPTGEFFASAGMDAKIFLFDGKTGDLVAEFSAENGHAGGILSISWNKEGTELLSCSSDTTAKIWDVATRSVIHTVQIGEAGVLDNQQVGCLWQGNHLISISLSGDINYLSKTSPSPIRIVKGHQKAITALAAIPGSSTFYTGSYDGRIHAWSLKDGVPVHHEVSGSSHSNQIKGLSADGAGKVFTVGMDDTTRSIDDAGKAFSVNASGTSGAPVDIAARNGVSVVATSTGKITVSKDGVPTASLSVDWVPTAVALSPNGSTIAIGDEEKRVRIYSADLQLIQEADKNRGSITALAFSPDGALLASADKDRSIIVYSTQDWTVKTNQWMFHTARINSIAWSPDSLHAVSGSLDTNVEIWSVEKPTKHVSIKGAHLEGVNAAAFLDNDTVVSAGQDGSIKIWKITHH</sequence>
<dbReference type="EMBL" id="QEAP01000165">
    <property type="protein sequence ID" value="TPX73773.1"/>
    <property type="molecule type" value="Genomic_DNA"/>
</dbReference>
<organism evidence="6 7">
    <name type="scientific">Chytriomyces confervae</name>
    <dbReference type="NCBI Taxonomy" id="246404"/>
    <lineage>
        <taxon>Eukaryota</taxon>
        <taxon>Fungi</taxon>
        <taxon>Fungi incertae sedis</taxon>
        <taxon>Chytridiomycota</taxon>
        <taxon>Chytridiomycota incertae sedis</taxon>
        <taxon>Chytridiomycetes</taxon>
        <taxon>Chytridiales</taxon>
        <taxon>Chytriomycetaceae</taxon>
        <taxon>Chytriomyces</taxon>
    </lineage>
</organism>
<dbReference type="PANTHER" id="PTHR19856:SF0">
    <property type="entry name" value="WD REPEAT-CONTAINING PROTEIN 1"/>
    <property type="match status" value="1"/>
</dbReference>
<dbReference type="STRING" id="246404.A0A507FBW5"/>
<accession>A0A507FBW5</accession>
<feature type="repeat" description="WD" evidence="4">
    <location>
        <begin position="317"/>
        <end position="358"/>
    </location>
</feature>
<feature type="repeat" description="WD" evidence="4">
    <location>
        <begin position="567"/>
        <end position="602"/>
    </location>
</feature>
<feature type="domain" description="Anaphase-promoting complex subunit 4-like WD40" evidence="5">
    <location>
        <begin position="451"/>
        <end position="537"/>
    </location>
</feature>
<feature type="repeat" description="WD" evidence="4">
    <location>
        <begin position="185"/>
        <end position="226"/>
    </location>
</feature>
<dbReference type="SMART" id="SM00320">
    <property type="entry name" value="WD40"/>
    <property type="match status" value="10"/>
</dbReference>
<evidence type="ECO:0000256" key="4">
    <source>
        <dbReference type="PROSITE-ProRule" id="PRU00221"/>
    </source>
</evidence>
<evidence type="ECO:0000313" key="7">
    <source>
        <dbReference type="Proteomes" id="UP000320333"/>
    </source>
</evidence>
<dbReference type="FunFam" id="2.130.10.10:FF:000167">
    <property type="entry name" value="Actin-interacting protein 1"/>
    <property type="match status" value="1"/>
</dbReference>
<dbReference type="InterPro" id="IPR015943">
    <property type="entry name" value="WD40/YVTN_repeat-like_dom_sf"/>
</dbReference>
<feature type="repeat" description="WD" evidence="4">
    <location>
        <begin position="54"/>
        <end position="95"/>
    </location>
</feature>
<feature type="repeat" description="WD" evidence="4">
    <location>
        <begin position="481"/>
        <end position="513"/>
    </location>
</feature>
<dbReference type="Gene3D" id="2.130.10.10">
    <property type="entry name" value="YVTN repeat-like/Quinoprotein amine dehydrogenase"/>
    <property type="match status" value="2"/>
</dbReference>
<dbReference type="GO" id="GO:0051015">
    <property type="term" value="F:actin filament binding"/>
    <property type="evidence" value="ECO:0007669"/>
    <property type="project" value="TreeGrafter"/>
</dbReference>
<dbReference type="InterPro" id="IPR020472">
    <property type="entry name" value="WD40_PAC1"/>
</dbReference>
<comment type="caution">
    <text evidence="6">The sequence shown here is derived from an EMBL/GenBank/DDBJ whole genome shotgun (WGS) entry which is preliminary data.</text>
</comment>
<evidence type="ECO:0000256" key="1">
    <source>
        <dbReference type="ARBA" id="ARBA00022574"/>
    </source>
</evidence>
<evidence type="ECO:0000259" key="5">
    <source>
        <dbReference type="Pfam" id="PF12894"/>
    </source>
</evidence>
<dbReference type="Pfam" id="PF12894">
    <property type="entry name" value="ANAPC4_WD40"/>
    <property type="match status" value="1"/>
</dbReference>
<keyword evidence="2" id="KW-0677">Repeat</keyword>
<dbReference type="InterPro" id="IPR019775">
    <property type="entry name" value="WD40_repeat_CS"/>
</dbReference>
<dbReference type="GO" id="GO:0030042">
    <property type="term" value="P:actin filament depolymerization"/>
    <property type="evidence" value="ECO:0007669"/>
    <property type="project" value="TreeGrafter"/>
</dbReference>
<dbReference type="SUPFAM" id="SSF50978">
    <property type="entry name" value="WD40 repeat-like"/>
    <property type="match status" value="2"/>
</dbReference>
<dbReference type="PRINTS" id="PR00320">
    <property type="entry name" value="GPROTEINBRPT"/>
</dbReference>
<gene>
    <name evidence="6" type="ORF">CcCBS67573_g04950</name>
</gene>
<dbReference type="PROSITE" id="PS50294">
    <property type="entry name" value="WD_REPEATS_REGION"/>
    <property type="match status" value="6"/>
</dbReference>
<dbReference type="AlphaFoldDB" id="A0A507FBW5"/>
<keyword evidence="7" id="KW-1185">Reference proteome</keyword>
<dbReference type="PROSITE" id="PS50082">
    <property type="entry name" value="WD_REPEATS_2"/>
    <property type="match status" value="7"/>
</dbReference>
<feature type="repeat" description="WD" evidence="4">
    <location>
        <begin position="524"/>
        <end position="565"/>
    </location>
</feature>
<dbReference type="InterPro" id="IPR036322">
    <property type="entry name" value="WD40_repeat_dom_sf"/>
</dbReference>
<dbReference type="Proteomes" id="UP000320333">
    <property type="component" value="Unassembled WGS sequence"/>
</dbReference>
<dbReference type="InterPro" id="IPR024977">
    <property type="entry name" value="Apc4-like_WD40_dom"/>
</dbReference>
<comment type="similarity">
    <text evidence="3">Belongs to the WD repeat AIP1 family.</text>
</comment>
<evidence type="ECO:0000256" key="3">
    <source>
        <dbReference type="ARBA" id="ARBA00038366"/>
    </source>
</evidence>
<evidence type="ECO:0000256" key="2">
    <source>
        <dbReference type="ARBA" id="ARBA00022737"/>
    </source>
</evidence>
<protein>
    <recommendedName>
        <fullName evidence="5">Anaphase-promoting complex subunit 4-like WD40 domain-containing protein</fullName>
    </recommendedName>
</protein>
<keyword evidence="1 4" id="KW-0853">WD repeat</keyword>
<dbReference type="FunFam" id="2.130.10.10:FF:000102">
    <property type="entry name" value="Actin-interacting protein 1"/>
    <property type="match status" value="1"/>
</dbReference>
<dbReference type="InterPro" id="IPR001680">
    <property type="entry name" value="WD40_rpt"/>
</dbReference>
<proteinExistence type="inferred from homology"/>
<dbReference type="PROSITE" id="PS00678">
    <property type="entry name" value="WD_REPEATS_1"/>
    <property type="match status" value="1"/>
</dbReference>
<reference evidence="6 7" key="1">
    <citation type="journal article" date="2019" name="Sci. Rep.">
        <title>Comparative genomics of chytrid fungi reveal insights into the obligate biotrophic and pathogenic lifestyle of Synchytrium endobioticum.</title>
        <authorList>
            <person name="van de Vossenberg B.T.L.H."/>
            <person name="Warris S."/>
            <person name="Nguyen H.D.T."/>
            <person name="van Gent-Pelzer M.P.E."/>
            <person name="Joly D.L."/>
            <person name="van de Geest H.C."/>
            <person name="Bonants P.J.M."/>
            <person name="Smith D.S."/>
            <person name="Levesque C.A."/>
            <person name="van der Lee T.A.J."/>
        </authorList>
    </citation>
    <scope>NUCLEOTIDE SEQUENCE [LARGE SCALE GENOMIC DNA]</scope>
    <source>
        <strain evidence="6 7">CBS 675.73</strain>
    </source>
</reference>
<evidence type="ECO:0000313" key="6">
    <source>
        <dbReference type="EMBL" id="TPX73773.1"/>
    </source>
</evidence>
<dbReference type="PANTHER" id="PTHR19856">
    <property type="entry name" value="WD-REPEATCONTAINING PROTEIN WDR1"/>
    <property type="match status" value="1"/>
</dbReference>
<dbReference type="CDD" id="cd00200">
    <property type="entry name" value="WD40"/>
    <property type="match status" value="1"/>
</dbReference>
<name>A0A507FBW5_9FUNG</name>
<feature type="repeat" description="WD" evidence="4">
    <location>
        <begin position="230"/>
        <end position="271"/>
    </location>
</feature>
<dbReference type="Pfam" id="PF00400">
    <property type="entry name" value="WD40"/>
    <property type="match status" value="6"/>
</dbReference>
<dbReference type="OrthoDB" id="2306at2759"/>
<dbReference type="GO" id="GO:0030864">
    <property type="term" value="C:cortical actin cytoskeleton"/>
    <property type="evidence" value="ECO:0007669"/>
    <property type="project" value="TreeGrafter"/>
</dbReference>